<keyword evidence="3" id="KW-0143">Chaperone</keyword>
<dbReference type="Gene3D" id="3.40.50.300">
    <property type="entry name" value="P-loop containing nucleotide triphosphate hydrolases"/>
    <property type="match status" value="1"/>
</dbReference>
<dbReference type="Pfam" id="PF07683">
    <property type="entry name" value="CobW_C"/>
    <property type="match status" value="1"/>
</dbReference>
<accession>A0ABD7UY40</accession>
<evidence type="ECO:0000313" key="8">
    <source>
        <dbReference type="Proteomes" id="UP000360750"/>
    </source>
</evidence>
<dbReference type="GO" id="GO:0000166">
    <property type="term" value="F:nucleotide binding"/>
    <property type="evidence" value="ECO:0007669"/>
    <property type="project" value="UniProtKB-KW"/>
</dbReference>
<protein>
    <submittedName>
        <fullName evidence="7">Uncharacterized GTP-binding protein YjiA</fullName>
    </submittedName>
</protein>
<evidence type="ECO:0000256" key="5">
    <source>
        <dbReference type="ARBA" id="ARBA00049117"/>
    </source>
</evidence>
<comment type="caution">
    <text evidence="7">The sequence shown here is derived from an EMBL/GenBank/DDBJ whole genome shotgun (WGS) entry which is preliminary data.</text>
</comment>
<dbReference type="SUPFAM" id="SSF90002">
    <property type="entry name" value="Hypothetical protein YjiA, C-terminal domain"/>
    <property type="match status" value="1"/>
</dbReference>
<dbReference type="InterPro" id="IPR027417">
    <property type="entry name" value="P-loop_NTPase"/>
</dbReference>
<evidence type="ECO:0000256" key="4">
    <source>
        <dbReference type="ARBA" id="ARBA00034320"/>
    </source>
</evidence>
<dbReference type="Pfam" id="PF02492">
    <property type="entry name" value="cobW"/>
    <property type="match status" value="1"/>
</dbReference>
<dbReference type="InterPro" id="IPR011629">
    <property type="entry name" value="CobW-like_C"/>
</dbReference>
<comment type="similarity">
    <text evidence="4">Belongs to the SIMIBI class G3E GTPase family. ZNG1 subfamily.</text>
</comment>
<dbReference type="InterPro" id="IPR036627">
    <property type="entry name" value="CobW-likC_sf"/>
</dbReference>
<evidence type="ECO:0000256" key="2">
    <source>
        <dbReference type="ARBA" id="ARBA00022801"/>
    </source>
</evidence>
<dbReference type="Gene3D" id="3.30.1220.10">
    <property type="entry name" value="CobW-like, C-terminal domain"/>
    <property type="match status" value="1"/>
</dbReference>
<dbReference type="CDD" id="cd03112">
    <property type="entry name" value="CobW-like"/>
    <property type="match status" value="1"/>
</dbReference>
<dbReference type="SMART" id="SM00833">
    <property type="entry name" value="CobW_C"/>
    <property type="match status" value="1"/>
</dbReference>
<dbReference type="GO" id="GO:0016787">
    <property type="term" value="F:hydrolase activity"/>
    <property type="evidence" value="ECO:0007669"/>
    <property type="project" value="UniProtKB-KW"/>
</dbReference>
<evidence type="ECO:0000259" key="6">
    <source>
        <dbReference type="SMART" id="SM00833"/>
    </source>
</evidence>
<evidence type="ECO:0000256" key="3">
    <source>
        <dbReference type="ARBA" id="ARBA00023186"/>
    </source>
</evidence>
<evidence type="ECO:0000313" key="7">
    <source>
        <dbReference type="EMBL" id="VFA81321.1"/>
    </source>
</evidence>
<dbReference type="PANTHER" id="PTHR13748:SF62">
    <property type="entry name" value="COBW DOMAIN-CONTAINING PROTEIN"/>
    <property type="match status" value="1"/>
</dbReference>
<gene>
    <name evidence="7" type="primary">yjiA</name>
    <name evidence="7" type="ORF">NCTC8139_00377</name>
</gene>
<dbReference type="AlphaFoldDB" id="A0ABD7UY40"/>
<dbReference type="InterPro" id="IPR003495">
    <property type="entry name" value="CobW/HypB/UreG_nucleotide-bd"/>
</dbReference>
<name>A0ABD7UY40_9ACTN</name>
<proteinExistence type="inferred from homology"/>
<dbReference type="InterPro" id="IPR051316">
    <property type="entry name" value="Zinc-reg_GTPase_activator"/>
</dbReference>
<keyword evidence="2" id="KW-0378">Hydrolase</keyword>
<comment type="catalytic activity">
    <reaction evidence="5">
        <text>GTP + H2O = GDP + phosphate + H(+)</text>
        <dbReference type="Rhea" id="RHEA:19669"/>
        <dbReference type="ChEBI" id="CHEBI:15377"/>
        <dbReference type="ChEBI" id="CHEBI:15378"/>
        <dbReference type="ChEBI" id="CHEBI:37565"/>
        <dbReference type="ChEBI" id="CHEBI:43474"/>
        <dbReference type="ChEBI" id="CHEBI:58189"/>
    </reaction>
    <physiologicalReaction direction="left-to-right" evidence="5">
        <dbReference type="Rhea" id="RHEA:19670"/>
    </physiologicalReaction>
</comment>
<dbReference type="PANTHER" id="PTHR13748">
    <property type="entry name" value="COBW-RELATED"/>
    <property type="match status" value="1"/>
</dbReference>
<sequence>MPGLSGARPSRPPVPVIVVAGFLGSGKTTLLNHLLRTAGASGTRLGVLVNDFGAVNIDALLVSAQADGAVSLGNGCMCCTVDADGLEDALVSLVRPGAGIDAIVIEASGIAEPKALIRMVAALADPRLRYGGLVYVVDAANIDAVRAEHPEIDSHIAIADLILVNKADLIADDARRRVEALVGQLNPTAAAIPTTQARIDPALLFDVDEAAPDEPRSGQLTLDELLLEEAAESHHEHLHAGYESVSFHSGEPLHPRRLARFLERPPAGCFRIKGIVHFDVPRYRQKFVVHGVGGFIRVERESWAGATPATELVAIGRGMDRDAVLAELEGVVTRTDDPADPNGILSVLRHVPETPDVSQITRHADPDVTLG</sequence>
<dbReference type="RefSeq" id="WP_131733285.1">
    <property type="nucleotide sequence ID" value="NZ_CAACYD010000003.1"/>
</dbReference>
<keyword evidence="1" id="KW-0547">Nucleotide-binding</keyword>
<dbReference type="EMBL" id="CAACYD010000003">
    <property type="protein sequence ID" value="VFA81321.1"/>
    <property type="molecule type" value="Genomic_DNA"/>
</dbReference>
<organism evidence="7 8">
    <name type="scientific">Gordonia paraffinivorans</name>
    <dbReference type="NCBI Taxonomy" id="175628"/>
    <lineage>
        <taxon>Bacteria</taxon>
        <taxon>Bacillati</taxon>
        <taxon>Actinomycetota</taxon>
        <taxon>Actinomycetes</taxon>
        <taxon>Mycobacteriales</taxon>
        <taxon>Gordoniaceae</taxon>
        <taxon>Gordonia</taxon>
    </lineage>
</organism>
<dbReference type="SUPFAM" id="SSF52540">
    <property type="entry name" value="P-loop containing nucleoside triphosphate hydrolases"/>
    <property type="match status" value="1"/>
</dbReference>
<dbReference type="GeneID" id="60748429"/>
<reference evidence="7 8" key="1">
    <citation type="submission" date="2019-02" db="EMBL/GenBank/DDBJ databases">
        <authorList>
            <consortium name="Pathogen Informatics"/>
        </authorList>
    </citation>
    <scope>NUCLEOTIDE SEQUENCE [LARGE SCALE GENOMIC DNA]</scope>
    <source>
        <strain evidence="7 8">3012STDY6756503</strain>
    </source>
</reference>
<dbReference type="Proteomes" id="UP000360750">
    <property type="component" value="Unassembled WGS sequence"/>
</dbReference>
<evidence type="ECO:0000256" key="1">
    <source>
        <dbReference type="ARBA" id="ARBA00022741"/>
    </source>
</evidence>
<feature type="domain" description="CobW C-terminal" evidence="6">
    <location>
        <begin position="242"/>
        <end position="332"/>
    </location>
</feature>